<dbReference type="SUPFAM" id="SSF52540">
    <property type="entry name" value="P-loop containing nucleoside triphosphate hydrolases"/>
    <property type="match status" value="1"/>
</dbReference>
<organism evidence="4 5">
    <name type="scientific">Pisolithus tinctorius Marx 270</name>
    <dbReference type="NCBI Taxonomy" id="870435"/>
    <lineage>
        <taxon>Eukaryota</taxon>
        <taxon>Fungi</taxon>
        <taxon>Dikarya</taxon>
        <taxon>Basidiomycota</taxon>
        <taxon>Agaricomycotina</taxon>
        <taxon>Agaricomycetes</taxon>
        <taxon>Agaricomycetidae</taxon>
        <taxon>Boletales</taxon>
        <taxon>Sclerodermatineae</taxon>
        <taxon>Pisolithaceae</taxon>
        <taxon>Pisolithus</taxon>
    </lineage>
</organism>
<keyword evidence="1" id="KW-0547">Nucleotide-binding</keyword>
<keyword evidence="5" id="KW-1185">Reference proteome</keyword>
<dbReference type="OrthoDB" id="2608369at2759"/>
<gene>
    <name evidence="4" type="ORF">M404DRAFT_1005844</name>
</gene>
<dbReference type="Proteomes" id="UP000054217">
    <property type="component" value="Unassembled WGS sequence"/>
</dbReference>
<dbReference type="HOGENOM" id="CLU_018003_0_1_1"/>
<dbReference type="InParanoid" id="A0A0C3JJK6"/>
<feature type="domain" description="AIG1-type G" evidence="3">
    <location>
        <begin position="48"/>
        <end position="214"/>
    </location>
</feature>
<dbReference type="CDD" id="cd00882">
    <property type="entry name" value="Ras_like_GTPase"/>
    <property type="match status" value="1"/>
</dbReference>
<dbReference type="Gene3D" id="3.40.50.300">
    <property type="entry name" value="P-loop containing nucleotide triphosphate hydrolases"/>
    <property type="match status" value="1"/>
</dbReference>
<reference evidence="5" key="2">
    <citation type="submission" date="2015-01" db="EMBL/GenBank/DDBJ databases">
        <title>Evolutionary Origins and Diversification of the Mycorrhizal Mutualists.</title>
        <authorList>
            <consortium name="DOE Joint Genome Institute"/>
            <consortium name="Mycorrhizal Genomics Consortium"/>
            <person name="Kohler A."/>
            <person name="Kuo A."/>
            <person name="Nagy L.G."/>
            <person name="Floudas D."/>
            <person name="Copeland A."/>
            <person name="Barry K.W."/>
            <person name="Cichocki N."/>
            <person name="Veneault-Fourrey C."/>
            <person name="LaButti K."/>
            <person name="Lindquist E.A."/>
            <person name="Lipzen A."/>
            <person name="Lundell T."/>
            <person name="Morin E."/>
            <person name="Murat C."/>
            <person name="Riley R."/>
            <person name="Ohm R."/>
            <person name="Sun H."/>
            <person name="Tunlid A."/>
            <person name="Henrissat B."/>
            <person name="Grigoriev I.V."/>
            <person name="Hibbett D.S."/>
            <person name="Martin F."/>
        </authorList>
    </citation>
    <scope>NUCLEOTIDE SEQUENCE [LARGE SCALE GENOMIC DNA]</scope>
    <source>
        <strain evidence="5">Marx 270</strain>
    </source>
</reference>
<dbReference type="EMBL" id="KN832024">
    <property type="protein sequence ID" value="KIN97771.1"/>
    <property type="molecule type" value="Genomic_DNA"/>
</dbReference>
<accession>A0A0C3JJK6</accession>
<evidence type="ECO:0000259" key="3">
    <source>
        <dbReference type="Pfam" id="PF04548"/>
    </source>
</evidence>
<evidence type="ECO:0000256" key="2">
    <source>
        <dbReference type="SAM" id="MobiDB-lite"/>
    </source>
</evidence>
<dbReference type="Pfam" id="PF04548">
    <property type="entry name" value="AIG1"/>
    <property type="match status" value="1"/>
</dbReference>
<name>A0A0C3JJK6_PISTI</name>
<protein>
    <recommendedName>
        <fullName evidence="3">AIG1-type G domain-containing protein</fullName>
    </recommendedName>
</protein>
<reference evidence="4 5" key="1">
    <citation type="submission" date="2014-04" db="EMBL/GenBank/DDBJ databases">
        <authorList>
            <consortium name="DOE Joint Genome Institute"/>
            <person name="Kuo A."/>
            <person name="Kohler A."/>
            <person name="Costa M.D."/>
            <person name="Nagy L.G."/>
            <person name="Floudas D."/>
            <person name="Copeland A."/>
            <person name="Barry K.W."/>
            <person name="Cichocki N."/>
            <person name="Veneault-Fourrey C."/>
            <person name="LaButti K."/>
            <person name="Lindquist E.A."/>
            <person name="Lipzen A."/>
            <person name="Lundell T."/>
            <person name="Morin E."/>
            <person name="Murat C."/>
            <person name="Sun H."/>
            <person name="Tunlid A."/>
            <person name="Henrissat B."/>
            <person name="Grigoriev I.V."/>
            <person name="Hibbett D.S."/>
            <person name="Martin F."/>
            <person name="Nordberg H.P."/>
            <person name="Cantor M.N."/>
            <person name="Hua S.X."/>
        </authorList>
    </citation>
    <scope>NUCLEOTIDE SEQUENCE [LARGE SCALE GENOMIC DNA]</scope>
    <source>
        <strain evidence="4 5">Marx 270</strain>
    </source>
</reference>
<dbReference type="STRING" id="870435.A0A0C3JJK6"/>
<evidence type="ECO:0000256" key="1">
    <source>
        <dbReference type="ARBA" id="ARBA00022741"/>
    </source>
</evidence>
<feature type="region of interest" description="Disordered" evidence="2">
    <location>
        <begin position="1"/>
        <end position="22"/>
    </location>
</feature>
<dbReference type="AlphaFoldDB" id="A0A0C3JJK6"/>
<dbReference type="InterPro" id="IPR006703">
    <property type="entry name" value="G_AIG1"/>
</dbReference>
<dbReference type="InterPro" id="IPR027417">
    <property type="entry name" value="P-loop_NTPase"/>
</dbReference>
<sequence>MPANRKASRSSVPRPSPYPHTLREQMSSVSTLRGLVPTSAIRPDDVVILVIGKTGSGMSNFINKLTGMQPEDGAGELFSRTKGIYAYESYRNGQRFIFVDTPGFNNQKIPQSEVFGAITRWLKETHQHSIKLTGVIYTHSVMDDRLSATDMQSFQLITRLCGNEAADRVRLVTTMWDQVEQSMAEEMQKKLVSGQWRSLIKAGARPERFNNTSEAAWNIVQGLGNTKKTLLIQKEPVTICGRLKRWLGHSRVEG</sequence>
<dbReference type="GO" id="GO:0005525">
    <property type="term" value="F:GTP binding"/>
    <property type="evidence" value="ECO:0007669"/>
    <property type="project" value="InterPro"/>
</dbReference>
<proteinExistence type="predicted"/>
<evidence type="ECO:0000313" key="4">
    <source>
        <dbReference type="EMBL" id="KIN97771.1"/>
    </source>
</evidence>
<evidence type="ECO:0000313" key="5">
    <source>
        <dbReference type="Proteomes" id="UP000054217"/>
    </source>
</evidence>